<keyword evidence="10 12" id="KW-0472">Membrane</keyword>
<evidence type="ECO:0000256" key="3">
    <source>
        <dbReference type="ARBA" id="ARBA00022519"/>
    </source>
</evidence>
<keyword evidence="5 12" id="KW-0808">Transferase</keyword>
<dbReference type="NCBIfam" id="TIGR02380">
    <property type="entry name" value="ECA_wecA"/>
    <property type="match status" value="1"/>
</dbReference>
<dbReference type="Pfam" id="PF00953">
    <property type="entry name" value="Glycos_transf_4"/>
    <property type="match status" value="1"/>
</dbReference>
<feature type="transmembrane region" description="Helical" evidence="12">
    <location>
        <begin position="175"/>
        <end position="194"/>
    </location>
</feature>
<dbReference type="CDD" id="cd06853">
    <property type="entry name" value="GT_WecA_like"/>
    <property type="match status" value="1"/>
</dbReference>
<evidence type="ECO:0000256" key="5">
    <source>
        <dbReference type="ARBA" id="ARBA00022679"/>
    </source>
</evidence>
<dbReference type="Proteomes" id="UP001236657">
    <property type="component" value="Chromosome"/>
</dbReference>
<feature type="transmembrane region" description="Helical" evidence="12">
    <location>
        <begin position="270"/>
        <end position="291"/>
    </location>
</feature>
<dbReference type="PROSITE" id="PS01348">
    <property type="entry name" value="MRAY_2"/>
    <property type="match status" value="1"/>
</dbReference>
<feature type="transmembrane region" description="Helical" evidence="12">
    <location>
        <begin position="344"/>
        <end position="361"/>
    </location>
</feature>
<evidence type="ECO:0000256" key="1">
    <source>
        <dbReference type="ARBA" id="ARBA00004651"/>
    </source>
</evidence>
<evidence type="ECO:0000256" key="7">
    <source>
        <dbReference type="ARBA" id="ARBA00022842"/>
    </source>
</evidence>
<evidence type="ECO:0000256" key="6">
    <source>
        <dbReference type="ARBA" id="ARBA00022692"/>
    </source>
</evidence>
<feature type="transmembrane region" description="Helical" evidence="12">
    <location>
        <begin position="116"/>
        <end position="138"/>
    </location>
</feature>
<feature type="transmembrane region" description="Helical" evidence="12">
    <location>
        <begin position="316"/>
        <end position="338"/>
    </location>
</feature>
<dbReference type="HAMAP" id="MF_02030">
    <property type="entry name" value="WecA_Gammaproteo"/>
    <property type="match status" value="1"/>
</dbReference>
<evidence type="ECO:0000313" key="13">
    <source>
        <dbReference type="EMBL" id="WML92023.1"/>
    </source>
</evidence>
<keyword evidence="7 12" id="KW-0460">Magnesium</keyword>
<evidence type="ECO:0000256" key="11">
    <source>
        <dbReference type="ARBA" id="ARBA00023211"/>
    </source>
</evidence>
<comment type="cofactor">
    <cofactor evidence="12">
        <name>Mn(2+)</name>
        <dbReference type="ChEBI" id="CHEBI:29035"/>
    </cofactor>
</comment>
<dbReference type="RefSeq" id="WP_084260459.1">
    <property type="nucleotide sequence ID" value="NZ_CP133218.1"/>
</dbReference>
<comment type="catalytic activity">
    <reaction evidence="12">
        <text>di-trans,octa-cis-undecaprenyl phosphate + UDP-N-acetyl-alpha-D-glucosamine = N-acetyl-alpha-D-glucosaminyl-di-trans,octa-cis-undecaprenyl diphosphate + UMP</text>
        <dbReference type="Rhea" id="RHEA:28090"/>
        <dbReference type="ChEBI" id="CHEBI:57705"/>
        <dbReference type="ChEBI" id="CHEBI:57865"/>
        <dbReference type="ChEBI" id="CHEBI:60392"/>
        <dbReference type="ChEBI" id="CHEBI:62959"/>
        <dbReference type="EC" id="2.7.8.33"/>
    </reaction>
</comment>
<keyword evidence="6 12" id="KW-0812">Transmembrane</keyword>
<comment type="subcellular location">
    <subcellularLocation>
        <location evidence="12">Cell inner membrane</location>
        <topology evidence="12">Multi-pass membrane protein</topology>
    </subcellularLocation>
    <subcellularLocation>
        <location evidence="1">Cell membrane</location>
        <topology evidence="1">Multi-pass membrane protein</topology>
    </subcellularLocation>
</comment>
<dbReference type="InterPro" id="IPR018480">
    <property type="entry name" value="PNAcMuramoyl-5peptid_Trfase_CS"/>
</dbReference>
<keyword evidence="9 12" id="KW-1133">Transmembrane helix</keyword>
<feature type="transmembrane region" description="Helical" evidence="12">
    <location>
        <begin position="20"/>
        <end position="41"/>
    </location>
</feature>
<evidence type="ECO:0000256" key="4">
    <source>
        <dbReference type="ARBA" id="ARBA00022676"/>
    </source>
</evidence>
<keyword evidence="4 12" id="KW-0328">Glycosyltransferase</keyword>
<comment type="function">
    <text evidence="12">Catalyzes the transfer of the GlcNAc-1-phosphate moiety from UDP-GlcNAc onto the carrier lipid undecaprenyl phosphate (C55-P), yielding GlcNAc-pyrophosphoryl-undecaprenyl (GlcNAc-PP-C55).</text>
</comment>
<feature type="transmembrane region" description="Helical" evidence="12">
    <location>
        <begin position="200"/>
        <end position="217"/>
    </location>
</feature>
<dbReference type="EMBL" id="CP133218">
    <property type="protein sequence ID" value="WML92023.1"/>
    <property type="molecule type" value="Genomic_DNA"/>
</dbReference>
<feature type="transmembrane region" description="Helical" evidence="12">
    <location>
        <begin position="62"/>
        <end position="82"/>
    </location>
</feature>
<evidence type="ECO:0000256" key="2">
    <source>
        <dbReference type="ARBA" id="ARBA00022475"/>
    </source>
</evidence>
<evidence type="ECO:0000256" key="10">
    <source>
        <dbReference type="ARBA" id="ARBA00023136"/>
    </source>
</evidence>
<comment type="pathway">
    <text evidence="12">Bacterial outer membrane biogenesis; LPS O-antigen biosynthesis.</text>
</comment>
<keyword evidence="8 12" id="KW-0448">Lipopolysaccharide biosynthesis</keyword>
<feature type="transmembrane region" description="Helical" evidence="12">
    <location>
        <begin position="150"/>
        <end position="168"/>
    </location>
</feature>
<accession>A0ABY9MU30</accession>
<protein>
    <recommendedName>
        <fullName evidence="12">Undecaprenyl-phosphate alpha-N-acetylglucosaminyl 1-phosphate transferase</fullName>
        <ecNumber evidence="12">2.7.8.33</ecNumber>
    </recommendedName>
    <alternativeName>
        <fullName evidence="12">UDP-GlcNAc:undecaprenyl-phosphate GlcNAc-1-phosphate transferase</fullName>
    </alternativeName>
    <alternativeName>
        <fullName evidence="12">Undecaprenyl-phosphate GlcNAc-1-phosphate transferase</fullName>
    </alternativeName>
</protein>
<evidence type="ECO:0000313" key="14">
    <source>
        <dbReference type="Proteomes" id="UP001236657"/>
    </source>
</evidence>
<sequence>MPSVMVNYGRFCEQEVPVSFAGIFLLVSFISALSILLLTPLAEKLGLVDIPNDQRKFHHGRIPLIGGVSIYAGLVMGISLFIAPDNSSLTYLACSSLLVALGIADDSKDLSAGFRLLFQSLVAGLMCYGSGMHIQFLGDILGFGNVDLGAYGYVLTVMAVIAAINAFNMIDGIDGLLGISSLVTFVSMGFLFYLNHDDTGMVLALIISVALIPYLVANLGLSSVVFKKIFMGDTGSMLIGFTVVWLLIQGTHAEVLQPDGSYKTAFSPSAALWLIAFPLMDMVRVIVVRVLHGKSPLKADRTHLHHLFQQQGDSKFIALLKICTLSAFLAVVGIAMHVSGVREAIIFLLFLLGFVLFAYRVSRLKKEIVQ</sequence>
<proteinExistence type="inferred from homology"/>
<dbReference type="PANTHER" id="PTHR22926:SF3">
    <property type="entry name" value="UNDECAPRENYL-PHOSPHATE ALPHA-N-ACETYLGLUCOSAMINYL 1-PHOSPHATE TRANSFERASE"/>
    <property type="match status" value="1"/>
</dbReference>
<dbReference type="InterPro" id="IPR000715">
    <property type="entry name" value="Glycosyl_transferase_4"/>
</dbReference>
<evidence type="ECO:0000256" key="8">
    <source>
        <dbReference type="ARBA" id="ARBA00022985"/>
    </source>
</evidence>
<evidence type="ECO:0000256" key="9">
    <source>
        <dbReference type="ARBA" id="ARBA00022989"/>
    </source>
</evidence>
<keyword evidence="3 12" id="KW-0997">Cell inner membrane</keyword>
<feature type="transmembrane region" description="Helical" evidence="12">
    <location>
        <begin position="229"/>
        <end position="250"/>
    </location>
</feature>
<dbReference type="PANTHER" id="PTHR22926">
    <property type="entry name" value="PHOSPHO-N-ACETYLMURAMOYL-PENTAPEPTIDE-TRANSFERASE"/>
    <property type="match status" value="1"/>
</dbReference>
<name>A0ABY9MU30_9GAMM</name>
<reference evidence="13 14" key="1">
    <citation type="submission" date="2023-08" db="EMBL/GenBank/DDBJ databases">
        <title>New molecular markers tilS and rpoB for phylogenetic and monitoring studies of the genus Thiothrix biodiversity.</title>
        <authorList>
            <person name="Ravin N.V."/>
            <person name="Smolyakov D."/>
            <person name="Markov N.D."/>
            <person name="Beletsky A.V."/>
            <person name="Mardanov A.V."/>
            <person name="Rudenko T.S."/>
            <person name="Grabovich M.Y."/>
        </authorList>
    </citation>
    <scope>NUCLEOTIDE SEQUENCE [LARGE SCALE GENOMIC DNA]</scope>
    <source>
        <strain evidence="13 14">MK1</strain>
    </source>
</reference>
<comment type="cofactor">
    <cofactor evidence="12">
        <name>Mg(2+)</name>
        <dbReference type="ChEBI" id="CHEBI:18420"/>
    </cofactor>
</comment>
<keyword evidence="11 12" id="KW-0464">Manganese</keyword>
<dbReference type="InterPro" id="IPR012750">
    <property type="entry name" value="ECA_WecA-rel"/>
</dbReference>
<dbReference type="EC" id="2.7.8.33" evidence="12"/>
<keyword evidence="14" id="KW-1185">Reference proteome</keyword>
<gene>
    <name evidence="12 13" type="primary">wecA</name>
    <name evidence="13" type="ORF">RCF98_06690</name>
</gene>
<keyword evidence="2 12" id="KW-1003">Cell membrane</keyword>
<organism evidence="13 14">
    <name type="scientific">Thiothrix lacustris</name>
    <dbReference type="NCBI Taxonomy" id="525917"/>
    <lineage>
        <taxon>Bacteria</taxon>
        <taxon>Pseudomonadati</taxon>
        <taxon>Pseudomonadota</taxon>
        <taxon>Gammaproteobacteria</taxon>
        <taxon>Thiotrichales</taxon>
        <taxon>Thiotrichaceae</taxon>
        <taxon>Thiothrix</taxon>
    </lineage>
</organism>
<evidence type="ECO:0000256" key="12">
    <source>
        <dbReference type="HAMAP-Rule" id="MF_02030"/>
    </source>
</evidence>
<comment type="similarity">
    <text evidence="12">Belongs to the glycosyltransferase 4 family. WecA subfamily.</text>
</comment>